<dbReference type="Pfam" id="PF00534">
    <property type="entry name" value="Glycos_transf_1"/>
    <property type="match status" value="1"/>
</dbReference>
<dbReference type="PANTHER" id="PTHR12526">
    <property type="entry name" value="GLYCOSYLTRANSFERASE"/>
    <property type="match status" value="1"/>
</dbReference>
<dbReference type="SUPFAM" id="SSF53756">
    <property type="entry name" value="UDP-Glycosyltransferase/glycogen phosphorylase"/>
    <property type="match status" value="1"/>
</dbReference>
<evidence type="ECO:0000313" key="6">
    <source>
        <dbReference type="Proteomes" id="UP000004315"/>
    </source>
</evidence>
<reference evidence="5 6" key="1">
    <citation type="submission" date="2008-11" db="EMBL/GenBank/DDBJ databases">
        <title>Draft genome sequence of Eubacterium biforme (DSM 3989).</title>
        <authorList>
            <person name="Sudarsanam P."/>
            <person name="Ley R."/>
            <person name="Guruge J."/>
            <person name="Turnbaugh P.J."/>
            <person name="Mahowald M."/>
            <person name="Liep D."/>
            <person name="Gordon J."/>
        </authorList>
    </citation>
    <scope>NUCLEOTIDE SEQUENCE [LARGE SCALE GENOMIC DNA]</scope>
    <source>
        <strain evidence="5 6">DSM 3989</strain>
    </source>
</reference>
<dbReference type="STRING" id="518637.EUBIFOR_00184"/>
<keyword evidence="2" id="KW-0808">Transferase</keyword>
<organism evidence="5 6">
    <name type="scientific">Holdemanella biformis DSM 3989</name>
    <dbReference type="NCBI Taxonomy" id="518637"/>
    <lineage>
        <taxon>Bacteria</taxon>
        <taxon>Bacillati</taxon>
        <taxon>Bacillota</taxon>
        <taxon>Erysipelotrichia</taxon>
        <taxon>Erysipelotrichales</taxon>
        <taxon>Erysipelotrichaceae</taxon>
        <taxon>Holdemanella</taxon>
    </lineage>
</organism>
<accession>B7C7N6</accession>
<keyword evidence="6" id="KW-1185">Reference proteome</keyword>
<keyword evidence="1" id="KW-0328">Glycosyltransferase</keyword>
<gene>
    <name evidence="5" type="ORF">EUBIFOR_00184</name>
</gene>
<feature type="domain" description="Glycosyl transferase family 1" evidence="3">
    <location>
        <begin position="318"/>
        <end position="486"/>
    </location>
</feature>
<evidence type="ECO:0000256" key="2">
    <source>
        <dbReference type="ARBA" id="ARBA00022679"/>
    </source>
</evidence>
<dbReference type="OrthoDB" id="9787617at2"/>
<dbReference type="AlphaFoldDB" id="B7C7N6"/>
<dbReference type="Gene3D" id="3.40.50.2000">
    <property type="entry name" value="Glycogen Phosphorylase B"/>
    <property type="match status" value="2"/>
</dbReference>
<feature type="domain" description="GtfA extended beta-sheet meander" evidence="4">
    <location>
        <begin position="110"/>
        <end position="186"/>
    </location>
</feature>
<dbReference type="EMBL" id="ABYT01000015">
    <property type="protein sequence ID" value="EEC91218.1"/>
    <property type="molecule type" value="Genomic_DNA"/>
</dbReference>
<comment type="caution">
    <text evidence="5">The sequence shown here is derived from an EMBL/GenBank/DDBJ whole genome shotgun (WGS) entry which is preliminary data.</text>
</comment>
<evidence type="ECO:0000259" key="3">
    <source>
        <dbReference type="Pfam" id="PF00534"/>
    </source>
</evidence>
<dbReference type="InterPro" id="IPR054396">
    <property type="entry name" value="GtfA_EBD"/>
</dbReference>
<evidence type="ECO:0000313" key="5">
    <source>
        <dbReference type="EMBL" id="EEC91218.1"/>
    </source>
</evidence>
<proteinExistence type="predicted"/>
<evidence type="ECO:0000259" key="4">
    <source>
        <dbReference type="Pfam" id="PF22145"/>
    </source>
</evidence>
<dbReference type="GO" id="GO:0016757">
    <property type="term" value="F:glycosyltransferase activity"/>
    <property type="evidence" value="ECO:0007669"/>
    <property type="project" value="UniProtKB-KW"/>
</dbReference>
<protein>
    <submittedName>
        <fullName evidence="5">Putative accessory Sec system glycosylation protein GtfA</fullName>
    </submittedName>
</protein>
<sequence length="505" mass="59179">MSVYVFNLLVGFSPNGIDNAQGYREKMFGQIGLDSKYVFTEFPDMRDIMLYKNTGIPVTKMLTPHLKLTKRDHFEFVDETESMIQVIKTSMNISNIVRLENNIQFWKDGFLVCEIHTLPHDQRYFYEIIYFKENCLIKKDFYSGGIVYSDFFVTSENEDGSLYAKIVKRSFYQENGEICFEQIGDNYFLCSGKMLNQYDLLDLFFDSLDLNDKDVLLLDRAYDLKFNDVIFEKRLPCKKICVIHSGHYFEPYQCQYALYLSYEYYYWFKYSKYIDSFIVSTEQQRIDLMNVLSDYKYDIPKIKVIPVGSIEHLCITNDRKPNSIITASRLVNEKRIDLIIRAVIEAHNSNGQITLDVYGKGDKDVEDGLRKIVKENNAESYIRFMGHQSLENVYQNYDLYISMSMFETFGLTLLEAVASGCALIGLDVPYGNTTFIKENYNGYLIDYSYNQSVETEIKLVESVAEKILKILNNKDMLNEFSNNSYELANNFLIYKIAEKWKEILY</sequence>
<evidence type="ECO:0000256" key="1">
    <source>
        <dbReference type="ARBA" id="ARBA00022676"/>
    </source>
</evidence>
<dbReference type="eggNOG" id="COG0438">
    <property type="taxonomic scope" value="Bacteria"/>
</dbReference>
<dbReference type="Proteomes" id="UP000004315">
    <property type="component" value="Unassembled WGS sequence"/>
</dbReference>
<dbReference type="RefSeq" id="WP_003864000.1">
    <property type="nucleotide sequence ID" value="NZ_DS996840.1"/>
</dbReference>
<dbReference type="HOGENOM" id="CLU_009583_21_0_9"/>
<dbReference type="PANTHER" id="PTHR12526:SF629">
    <property type="entry name" value="TEICHURONIC ACID BIOSYNTHESIS GLYCOSYLTRANSFERASE TUAH-RELATED"/>
    <property type="match status" value="1"/>
</dbReference>
<dbReference type="Pfam" id="PF22145">
    <property type="entry name" value="GtfA_EBD"/>
    <property type="match status" value="1"/>
</dbReference>
<name>B7C7N6_9FIRM</name>
<dbReference type="InterPro" id="IPR001296">
    <property type="entry name" value="Glyco_trans_1"/>
</dbReference>